<dbReference type="GO" id="GO:0016020">
    <property type="term" value="C:membrane"/>
    <property type="evidence" value="ECO:0007669"/>
    <property type="project" value="UniProtKB-SubCell"/>
</dbReference>
<organism evidence="8 9">
    <name type="scientific">Parachaetomium inaequale</name>
    <dbReference type="NCBI Taxonomy" id="2588326"/>
    <lineage>
        <taxon>Eukaryota</taxon>
        <taxon>Fungi</taxon>
        <taxon>Dikarya</taxon>
        <taxon>Ascomycota</taxon>
        <taxon>Pezizomycotina</taxon>
        <taxon>Sordariomycetes</taxon>
        <taxon>Sordariomycetidae</taxon>
        <taxon>Sordariales</taxon>
        <taxon>Chaetomiaceae</taxon>
        <taxon>Parachaetomium</taxon>
    </lineage>
</organism>
<keyword evidence="7" id="KW-0732">Signal</keyword>
<evidence type="ECO:0000256" key="2">
    <source>
        <dbReference type="ARBA" id="ARBA00022692"/>
    </source>
</evidence>
<evidence type="ECO:0000256" key="7">
    <source>
        <dbReference type="SAM" id="SignalP"/>
    </source>
</evidence>
<evidence type="ECO:0000256" key="6">
    <source>
        <dbReference type="SAM" id="Phobius"/>
    </source>
</evidence>
<evidence type="ECO:0000256" key="4">
    <source>
        <dbReference type="ARBA" id="ARBA00023136"/>
    </source>
</evidence>
<feature type="transmembrane region" description="Helical" evidence="6">
    <location>
        <begin position="476"/>
        <end position="501"/>
    </location>
</feature>
<dbReference type="Gene3D" id="2.120.10.80">
    <property type="entry name" value="Kelch-type beta propeller"/>
    <property type="match status" value="1"/>
</dbReference>
<dbReference type="PANTHER" id="PTHR15549:SF27">
    <property type="entry name" value="CHITIN-BINDING TYPE-1 DOMAIN-CONTAINING PROTEIN"/>
    <property type="match status" value="1"/>
</dbReference>
<keyword evidence="4 6" id="KW-0472">Membrane</keyword>
<evidence type="ECO:0000313" key="9">
    <source>
        <dbReference type="Proteomes" id="UP001303115"/>
    </source>
</evidence>
<keyword evidence="2 6" id="KW-0812">Transmembrane</keyword>
<dbReference type="GO" id="GO:0071944">
    <property type="term" value="C:cell periphery"/>
    <property type="evidence" value="ECO:0007669"/>
    <property type="project" value="UniProtKB-ARBA"/>
</dbReference>
<comment type="subcellular location">
    <subcellularLocation>
        <location evidence="1">Membrane</location>
        <topology evidence="1">Single-pass membrane protein</topology>
    </subcellularLocation>
</comment>
<proteinExistence type="predicted"/>
<feature type="compositionally biased region" description="Low complexity" evidence="5">
    <location>
        <begin position="431"/>
        <end position="459"/>
    </location>
</feature>
<gene>
    <name evidence="8" type="ORF">C8A01DRAFT_44332</name>
</gene>
<dbReference type="InterPro" id="IPR051694">
    <property type="entry name" value="Immunoregulatory_rcpt-like"/>
</dbReference>
<dbReference type="Proteomes" id="UP001303115">
    <property type="component" value="Unassembled WGS sequence"/>
</dbReference>
<dbReference type="AlphaFoldDB" id="A0AAN6SU70"/>
<evidence type="ECO:0000256" key="5">
    <source>
        <dbReference type="SAM" id="MobiDB-lite"/>
    </source>
</evidence>
<dbReference type="SUPFAM" id="SSF117281">
    <property type="entry name" value="Kelch motif"/>
    <property type="match status" value="2"/>
</dbReference>
<evidence type="ECO:0000256" key="3">
    <source>
        <dbReference type="ARBA" id="ARBA00022989"/>
    </source>
</evidence>
<protein>
    <recommendedName>
        <fullName evidence="10">Kelch repeat protein</fullName>
    </recommendedName>
</protein>
<evidence type="ECO:0000256" key="1">
    <source>
        <dbReference type="ARBA" id="ARBA00004167"/>
    </source>
</evidence>
<evidence type="ECO:0000313" key="8">
    <source>
        <dbReference type="EMBL" id="KAK4042712.1"/>
    </source>
</evidence>
<feature type="chain" id="PRO_5042831670" description="Kelch repeat protein" evidence="7">
    <location>
        <begin position="26"/>
        <end position="625"/>
    </location>
</feature>
<keyword evidence="9" id="KW-1185">Reference proteome</keyword>
<name>A0AAN6SU70_9PEZI</name>
<feature type="region of interest" description="Disordered" evidence="5">
    <location>
        <begin position="429"/>
        <end position="471"/>
    </location>
</feature>
<comment type="caution">
    <text evidence="8">The sequence shown here is derived from an EMBL/GenBank/DDBJ whole genome shotgun (WGS) entry which is preliminary data.</text>
</comment>
<dbReference type="EMBL" id="MU854337">
    <property type="protein sequence ID" value="KAK4042712.1"/>
    <property type="molecule type" value="Genomic_DNA"/>
</dbReference>
<feature type="signal peptide" evidence="7">
    <location>
        <begin position="1"/>
        <end position="25"/>
    </location>
</feature>
<keyword evidence="3 6" id="KW-1133">Transmembrane helix</keyword>
<dbReference type="PANTHER" id="PTHR15549">
    <property type="entry name" value="PAIRED IMMUNOGLOBULIN-LIKE TYPE 2 RECEPTOR"/>
    <property type="match status" value="1"/>
</dbReference>
<reference evidence="9" key="1">
    <citation type="journal article" date="2023" name="Mol. Phylogenet. Evol.">
        <title>Genome-scale phylogeny and comparative genomics of the fungal order Sordariales.</title>
        <authorList>
            <person name="Hensen N."/>
            <person name="Bonometti L."/>
            <person name="Westerberg I."/>
            <person name="Brannstrom I.O."/>
            <person name="Guillou S."/>
            <person name="Cros-Aarteil S."/>
            <person name="Calhoun S."/>
            <person name="Haridas S."/>
            <person name="Kuo A."/>
            <person name="Mondo S."/>
            <person name="Pangilinan J."/>
            <person name="Riley R."/>
            <person name="LaButti K."/>
            <person name="Andreopoulos B."/>
            <person name="Lipzen A."/>
            <person name="Chen C."/>
            <person name="Yan M."/>
            <person name="Daum C."/>
            <person name="Ng V."/>
            <person name="Clum A."/>
            <person name="Steindorff A."/>
            <person name="Ohm R.A."/>
            <person name="Martin F."/>
            <person name="Silar P."/>
            <person name="Natvig D.O."/>
            <person name="Lalanne C."/>
            <person name="Gautier V."/>
            <person name="Ament-Velasquez S.L."/>
            <person name="Kruys A."/>
            <person name="Hutchinson M.I."/>
            <person name="Powell A.J."/>
            <person name="Barry K."/>
            <person name="Miller A.N."/>
            <person name="Grigoriev I.V."/>
            <person name="Debuchy R."/>
            <person name="Gladieux P."/>
            <person name="Hiltunen Thoren M."/>
            <person name="Johannesson H."/>
        </authorList>
    </citation>
    <scope>NUCLEOTIDE SEQUENCE [LARGE SCALE GENOMIC DNA]</scope>
    <source>
        <strain evidence="9">CBS 284.82</strain>
    </source>
</reference>
<accession>A0AAN6SU70</accession>
<evidence type="ECO:0008006" key="10">
    <source>
        <dbReference type="Google" id="ProtNLM"/>
    </source>
</evidence>
<sequence>MFSPARRTMPTLLAVLGLCCALAAAVLEVPALNTFLVREKSAATVLGNYVYVDGGQLSQWAVNRVREGIECENTLSIDISKSWTTSDVAIRAIPKTGPQKMGVVLWTDAQAGVFYSWGGTFPAGLSKNVTAPELWQFKADGEGGGEWSAVRPSNAGTFVSLHSADQIASANTDNQAFMIGGEIKTWGEPNFDGSQVVGGMLTYNLATRVWTNETNNSPFPTLVGATAHFLPPFGNDGLIMTLGGYTPPVDVDWDGKAPARDLLNLTFFDPLTKKSYWQLSTGDVPPSPRMQACSTLLKTADGGYDIFLYGGTNLRDLYTYQDAYILSLPGFVWTKAPNLPYSARADMACVTVGNRQVLSLFGKDLWHLTTDPAPKGLLLFDATAMQWKDSYDAAAGAYERPSELKTWYSNGSFDQVAWTSDEVRRLFVGKTTTPTSSTRSTATNPPGSSVTNTNTNTPGQTGGDATGGTQSASTPVGAIVGGVVGGVGGLALIAAAVWLFLRRRRQSTVAGSDQGMDPGEIGKDPGLPEVYVPSQDGHTDVSSPQTLVELDPQAHGGHYEMDPQQQMAQQQPAHAYYEMDPRQTHAHEMDPRQTHAHYEMDPQASMFEMDGASRHGWVSSSVNPR</sequence>
<dbReference type="InterPro" id="IPR015915">
    <property type="entry name" value="Kelch-typ_b-propeller"/>
</dbReference>